<dbReference type="AlphaFoldDB" id="A0A4S3JL39"/>
<organism evidence="1 2">
    <name type="scientific">Aspergillus tanneri</name>
    <dbReference type="NCBI Taxonomy" id="1220188"/>
    <lineage>
        <taxon>Eukaryota</taxon>
        <taxon>Fungi</taxon>
        <taxon>Dikarya</taxon>
        <taxon>Ascomycota</taxon>
        <taxon>Pezizomycotina</taxon>
        <taxon>Eurotiomycetes</taxon>
        <taxon>Eurotiomycetidae</taxon>
        <taxon>Eurotiales</taxon>
        <taxon>Aspergillaceae</taxon>
        <taxon>Aspergillus</taxon>
        <taxon>Aspergillus subgen. Circumdati</taxon>
    </lineage>
</organism>
<gene>
    <name evidence="1" type="ORF">EYZ11_004355</name>
</gene>
<proteinExistence type="predicted"/>
<evidence type="ECO:0000313" key="1">
    <source>
        <dbReference type="EMBL" id="THC96192.1"/>
    </source>
</evidence>
<comment type="caution">
    <text evidence="1">The sequence shown here is derived from an EMBL/GenBank/DDBJ whole genome shotgun (WGS) entry which is preliminary data.</text>
</comment>
<dbReference type="Gene3D" id="3.30.559.10">
    <property type="entry name" value="Chloramphenicol acetyltransferase-like domain"/>
    <property type="match status" value="1"/>
</dbReference>
<accession>A0A4S3JL39</accession>
<sequence>MTFLRLIDPSSFSKSPSWVEFSFRHYTGGDLLVPYSFAHLKAQRFPILSQTCLAIDLLPVSPVVADDSPVFVARASFIDGGLLAFGTSHAIADGTSVGIIQKI</sequence>
<dbReference type="VEuPathDB" id="FungiDB:EYZ11_004355"/>
<protein>
    <submittedName>
        <fullName evidence="1">Uncharacterized protein</fullName>
    </submittedName>
</protein>
<dbReference type="EMBL" id="SOSA01000125">
    <property type="protein sequence ID" value="THC96192.1"/>
    <property type="molecule type" value="Genomic_DNA"/>
</dbReference>
<dbReference type="InterPro" id="IPR023213">
    <property type="entry name" value="CAT-like_dom_sf"/>
</dbReference>
<keyword evidence="2" id="KW-1185">Reference proteome</keyword>
<reference evidence="1 2" key="1">
    <citation type="submission" date="2019-03" db="EMBL/GenBank/DDBJ databases">
        <title>The genome sequence of a newly discovered highly antifungal drug resistant Aspergillus species, Aspergillus tanneri NIH 1004.</title>
        <authorList>
            <person name="Mounaud S."/>
            <person name="Singh I."/>
            <person name="Joardar V."/>
            <person name="Pakala S."/>
            <person name="Pakala S."/>
            <person name="Venepally P."/>
            <person name="Hoover J."/>
            <person name="Nierman W."/>
            <person name="Chung J."/>
            <person name="Losada L."/>
        </authorList>
    </citation>
    <scope>NUCLEOTIDE SEQUENCE [LARGE SCALE GENOMIC DNA]</scope>
    <source>
        <strain evidence="1 2">NIH1004</strain>
    </source>
</reference>
<dbReference type="Proteomes" id="UP000308092">
    <property type="component" value="Unassembled WGS sequence"/>
</dbReference>
<name>A0A4S3JL39_9EURO</name>
<evidence type="ECO:0000313" key="2">
    <source>
        <dbReference type="Proteomes" id="UP000308092"/>
    </source>
</evidence>